<dbReference type="EnsemblMetazoa" id="SMAR012529-RA">
    <property type="protein sequence ID" value="SMAR012529-PA"/>
    <property type="gene ID" value="SMAR012529"/>
</dbReference>
<dbReference type="PhylomeDB" id="T1JFB8"/>
<dbReference type="InterPro" id="IPR002557">
    <property type="entry name" value="Chitin-bd_dom"/>
</dbReference>
<dbReference type="GO" id="GO:0005975">
    <property type="term" value="P:carbohydrate metabolic process"/>
    <property type="evidence" value="ECO:0007669"/>
    <property type="project" value="InterPro"/>
</dbReference>
<dbReference type="GO" id="GO:0005576">
    <property type="term" value="C:extracellular region"/>
    <property type="evidence" value="ECO:0007669"/>
    <property type="project" value="InterPro"/>
</dbReference>
<sequence>MPLGGADEVPDIDEKLDFVCPDQFGYYADKNNCSRYFVCVFGLAVHESCTGGLYFSTDLQTCDWPRNVMCNQGNGERANTSEPVTVTTSTISTVKIIDSRTTKTTPATTTALYSTSQSNTLSYWVSKSNTISGLSTKRPGTSTRSPKVIAVITRPPIVQLTHDPLQGKLDSTIQHNSEEDELSTLTEIYDVLRDKRPLAKCIDCQANLYRNIAKGTEPTHLQQDESSPHVDLQHNLPIGVNSNKSRAQNAHHNKVHDTDFTDDKDLIASHGSIEDDGGEVTSNEHMSIPEYVVSNEEVNEDSHYVDPTDYSVQIGDSDFTENPDQDSPEEMQSEEPASFTSKRPTLPIPIELPIADTPAKWCDPNICKLPTCFCGGNHVVPGGFKPEEIPQIVLITFDDAINDINWSLYETLFYKGRKNANGCSILATFYVSHEWTDYSKVQTLYSDGHEIASHSITHPTDAHSFAKEQWYEEIVGQKEILVKYAAIKPNDIRGMRAPFLQIGGNQQYAMMVESNMTYDSSMPVYENKPPYWPYTLDYSVGHECMISPCPNHAFPGIWEIPLVMWVDNNGGRCSMADACAHSPKAEGVYSMMVKNFERHYNTNRAPFGLFYHAGWFATPHNREGFEAFLNQLVTMDDVYIITTYQLIEWFRNPTPLSEIKNFEPWLCKKKDRGPPCKKPNVCNLWFKGGVRYMKTCQPCPTSYPWVKSVDLTKTNSTKQ</sequence>
<dbReference type="SUPFAM" id="SSF57625">
    <property type="entry name" value="Invertebrate chitin-binding proteins"/>
    <property type="match status" value="1"/>
</dbReference>
<dbReference type="PANTHER" id="PTHR45985">
    <property type="match status" value="1"/>
</dbReference>
<dbReference type="GO" id="GO:0016810">
    <property type="term" value="F:hydrolase activity, acting on carbon-nitrogen (but not peptide) bonds"/>
    <property type="evidence" value="ECO:0007669"/>
    <property type="project" value="InterPro"/>
</dbReference>
<organism evidence="3 4">
    <name type="scientific">Strigamia maritima</name>
    <name type="common">European centipede</name>
    <name type="synonym">Geophilus maritimus</name>
    <dbReference type="NCBI Taxonomy" id="126957"/>
    <lineage>
        <taxon>Eukaryota</taxon>
        <taxon>Metazoa</taxon>
        <taxon>Ecdysozoa</taxon>
        <taxon>Arthropoda</taxon>
        <taxon>Myriapoda</taxon>
        <taxon>Chilopoda</taxon>
        <taxon>Pleurostigmophora</taxon>
        <taxon>Geophilomorpha</taxon>
        <taxon>Linotaeniidae</taxon>
        <taxon>Strigamia</taxon>
    </lineage>
</organism>
<dbReference type="Gene3D" id="3.20.20.370">
    <property type="entry name" value="Glycoside hydrolase/deacetylase"/>
    <property type="match status" value="1"/>
</dbReference>
<dbReference type="InterPro" id="IPR011330">
    <property type="entry name" value="Glyco_hydro/deAcase_b/a-brl"/>
</dbReference>
<dbReference type="EMBL" id="JH432147">
    <property type="status" value="NOT_ANNOTATED_CDS"/>
    <property type="molecule type" value="Genomic_DNA"/>
</dbReference>
<dbReference type="GO" id="GO:0008061">
    <property type="term" value="F:chitin binding"/>
    <property type="evidence" value="ECO:0007669"/>
    <property type="project" value="InterPro"/>
</dbReference>
<dbReference type="Gene3D" id="2.170.140.10">
    <property type="entry name" value="Chitin binding domain"/>
    <property type="match status" value="1"/>
</dbReference>
<feature type="domain" description="Chitin-binding type-2" evidence="2">
    <location>
        <begin position="17"/>
        <end position="72"/>
    </location>
</feature>
<dbReference type="SMART" id="SM00494">
    <property type="entry name" value="ChtBD2"/>
    <property type="match status" value="1"/>
</dbReference>
<name>T1JFB8_STRMM</name>
<evidence type="ECO:0000259" key="2">
    <source>
        <dbReference type="PROSITE" id="PS50940"/>
    </source>
</evidence>
<dbReference type="eggNOG" id="ENOG502QW08">
    <property type="taxonomic scope" value="Eukaryota"/>
</dbReference>
<feature type="region of interest" description="Disordered" evidence="1">
    <location>
        <begin position="313"/>
        <end position="343"/>
    </location>
</feature>
<reference evidence="4" key="1">
    <citation type="submission" date="2011-05" db="EMBL/GenBank/DDBJ databases">
        <authorList>
            <person name="Richards S.R."/>
            <person name="Qu J."/>
            <person name="Jiang H."/>
            <person name="Jhangiani S.N."/>
            <person name="Agravi P."/>
            <person name="Goodspeed R."/>
            <person name="Gross S."/>
            <person name="Mandapat C."/>
            <person name="Jackson L."/>
            <person name="Mathew T."/>
            <person name="Pu L."/>
            <person name="Thornton R."/>
            <person name="Saada N."/>
            <person name="Wilczek-Boney K.B."/>
            <person name="Lee S."/>
            <person name="Kovar C."/>
            <person name="Wu Y."/>
            <person name="Scherer S.E."/>
            <person name="Worley K.C."/>
            <person name="Muzny D.M."/>
            <person name="Gibbs R."/>
        </authorList>
    </citation>
    <scope>NUCLEOTIDE SEQUENCE</scope>
    <source>
        <strain evidence="4">Brora</strain>
    </source>
</reference>
<evidence type="ECO:0000256" key="1">
    <source>
        <dbReference type="SAM" id="MobiDB-lite"/>
    </source>
</evidence>
<proteinExistence type="predicted"/>
<dbReference type="HOGENOM" id="CLU_000345_1_0_1"/>
<dbReference type="Proteomes" id="UP000014500">
    <property type="component" value="Unassembled WGS sequence"/>
</dbReference>
<dbReference type="CDD" id="cd10975">
    <property type="entry name" value="CE4_CDA_like_2"/>
    <property type="match status" value="1"/>
</dbReference>
<dbReference type="InterPro" id="IPR052740">
    <property type="entry name" value="CE4"/>
</dbReference>
<evidence type="ECO:0000313" key="3">
    <source>
        <dbReference type="EnsemblMetazoa" id="SMAR012529-PA"/>
    </source>
</evidence>
<dbReference type="AlphaFoldDB" id="T1JFB8"/>
<dbReference type="STRING" id="126957.T1JFB8"/>
<keyword evidence="4" id="KW-1185">Reference proteome</keyword>
<dbReference type="SUPFAM" id="SSF88713">
    <property type="entry name" value="Glycoside hydrolase/deacetylase"/>
    <property type="match status" value="1"/>
</dbReference>
<dbReference type="Pfam" id="PF01522">
    <property type="entry name" value="Polysacc_deac_1"/>
    <property type="match status" value="1"/>
</dbReference>
<feature type="compositionally biased region" description="Acidic residues" evidence="1">
    <location>
        <begin position="318"/>
        <end position="333"/>
    </location>
</feature>
<dbReference type="PROSITE" id="PS50940">
    <property type="entry name" value="CHIT_BIND_II"/>
    <property type="match status" value="1"/>
</dbReference>
<reference evidence="3" key="2">
    <citation type="submission" date="2015-02" db="UniProtKB">
        <authorList>
            <consortium name="EnsemblMetazoa"/>
        </authorList>
    </citation>
    <scope>IDENTIFICATION</scope>
</reference>
<protein>
    <recommendedName>
        <fullName evidence="2">Chitin-binding type-2 domain-containing protein</fullName>
    </recommendedName>
</protein>
<accession>T1JFB8</accession>
<evidence type="ECO:0000313" key="4">
    <source>
        <dbReference type="Proteomes" id="UP000014500"/>
    </source>
</evidence>
<dbReference type="PANTHER" id="PTHR45985:SF12">
    <property type="entry name" value="CHITIN DEACETYLASE-LIKE 5, ISOFORM B"/>
    <property type="match status" value="1"/>
</dbReference>
<dbReference type="InterPro" id="IPR036508">
    <property type="entry name" value="Chitin-bd_dom_sf"/>
</dbReference>
<dbReference type="Pfam" id="PF01607">
    <property type="entry name" value="CBM_14"/>
    <property type="match status" value="1"/>
</dbReference>
<dbReference type="InterPro" id="IPR002509">
    <property type="entry name" value="NODB_dom"/>
</dbReference>